<accession>A0A1I4NLG5</accession>
<evidence type="ECO:0000313" key="1">
    <source>
        <dbReference type="EMBL" id="SFM16013.1"/>
    </source>
</evidence>
<organism evidence="1 2">
    <name type="scientific">Marinobacter zhejiangensis</name>
    <dbReference type="NCBI Taxonomy" id="488535"/>
    <lineage>
        <taxon>Bacteria</taxon>
        <taxon>Pseudomonadati</taxon>
        <taxon>Pseudomonadota</taxon>
        <taxon>Gammaproteobacteria</taxon>
        <taxon>Pseudomonadales</taxon>
        <taxon>Marinobacteraceae</taxon>
        <taxon>Marinobacter</taxon>
    </lineage>
</organism>
<gene>
    <name evidence="1" type="ORF">SAMN04487963_1463</name>
</gene>
<dbReference type="InterPro" id="IPR016024">
    <property type="entry name" value="ARM-type_fold"/>
</dbReference>
<dbReference type="STRING" id="488535.SAMN04487963_1463"/>
<dbReference type="AlphaFoldDB" id="A0A1I4NLG5"/>
<evidence type="ECO:0008006" key="3">
    <source>
        <dbReference type="Google" id="ProtNLM"/>
    </source>
</evidence>
<protein>
    <recommendedName>
        <fullName evidence="3">HEAT repeat-containing protein</fullName>
    </recommendedName>
</protein>
<dbReference type="EMBL" id="FOUE01000002">
    <property type="protein sequence ID" value="SFM16013.1"/>
    <property type="molecule type" value="Genomic_DNA"/>
</dbReference>
<dbReference type="Proteomes" id="UP000198519">
    <property type="component" value="Unassembled WGS sequence"/>
</dbReference>
<dbReference type="RefSeq" id="WP_092021261.1">
    <property type="nucleotide sequence ID" value="NZ_FOUE01000002.1"/>
</dbReference>
<dbReference type="OrthoDB" id="9848635at2"/>
<keyword evidence="2" id="KW-1185">Reference proteome</keyword>
<name>A0A1I4NLG5_9GAMM</name>
<evidence type="ECO:0000313" key="2">
    <source>
        <dbReference type="Proteomes" id="UP000198519"/>
    </source>
</evidence>
<sequence length="141" mass="15475">MNIQRDLDTLMGFELFVSGEEGVVPVYLEGHYNRLGAIENIRALGQTNEFVLAALIRTIVLDEDEEIREAALSTLCEVSGSNQMERLALILASADAHEAVLTTVLEQAVIFDSSLAKKIAERLVSHPDSLVSSYASRLLKD</sequence>
<proteinExistence type="predicted"/>
<dbReference type="SUPFAM" id="SSF48371">
    <property type="entry name" value="ARM repeat"/>
    <property type="match status" value="1"/>
</dbReference>
<reference evidence="2" key="1">
    <citation type="submission" date="2016-10" db="EMBL/GenBank/DDBJ databases">
        <authorList>
            <person name="Varghese N."/>
            <person name="Submissions S."/>
        </authorList>
    </citation>
    <scope>NUCLEOTIDE SEQUENCE [LARGE SCALE GENOMIC DNA]</scope>
    <source>
        <strain evidence="2">CGMCC 1.7061</strain>
    </source>
</reference>